<organism evidence="2">
    <name type="scientific">Oryza punctata</name>
    <name type="common">Red rice</name>
    <dbReference type="NCBI Taxonomy" id="4537"/>
    <lineage>
        <taxon>Eukaryota</taxon>
        <taxon>Viridiplantae</taxon>
        <taxon>Streptophyta</taxon>
        <taxon>Embryophyta</taxon>
        <taxon>Tracheophyta</taxon>
        <taxon>Spermatophyta</taxon>
        <taxon>Magnoliopsida</taxon>
        <taxon>Liliopsida</taxon>
        <taxon>Poales</taxon>
        <taxon>Poaceae</taxon>
        <taxon>BOP clade</taxon>
        <taxon>Oryzoideae</taxon>
        <taxon>Oryzeae</taxon>
        <taxon>Oryzinae</taxon>
        <taxon>Oryza</taxon>
    </lineage>
</organism>
<dbReference type="HOGENOM" id="CLU_2642314_0_0_1"/>
<evidence type="ECO:0000313" key="2">
    <source>
        <dbReference type="EnsemblPlants" id="OPUNC01G07560.1"/>
    </source>
</evidence>
<accession>A0A0E0JFS4</accession>
<keyword evidence="3" id="KW-1185">Reference proteome</keyword>
<feature type="region of interest" description="Disordered" evidence="1">
    <location>
        <begin position="1"/>
        <end position="24"/>
    </location>
</feature>
<reference evidence="2" key="2">
    <citation type="submission" date="2018-05" db="EMBL/GenBank/DDBJ databases">
        <title>OpunRS2 (Oryza punctata Reference Sequence Version 2).</title>
        <authorList>
            <person name="Zhang J."/>
            <person name="Kudrna D."/>
            <person name="Lee S."/>
            <person name="Talag J."/>
            <person name="Welchert J."/>
            <person name="Wing R.A."/>
        </authorList>
    </citation>
    <scope>NUCLEOTIDE SEQUENCE [LARGE SCALE GENOMIC DNA]</scope>
</reference>
<evidence type="ECO:0000313" key="3">
    <source>
        <dbReference type="Proteomes" id="UP000026962"/>
    </source>
</evidence>
<dbReference type="AlphaFoldDB" id="A0A0E0JFS4"/>
<dbReference type="Gramene" id="OPUNC01G07560.1">
    <property type="protein sequence ID" value="OPUNC01G07560.1"/>
    <property type="gene ID" value="OPUNC01G07560"/>
</dbReference>
<name>A0A0E0JFS4_ORYPU</name>
<dbReference type="Proteomes" id="UP000026962">
    <property type="component" value="Chromosome 1"/>
</dbReference>
<dbReference type="EnsemblPlants" id="OPUNC01G07560.1">
    <property type="protein sequence ID" value="OPUNC01G07560.1"/>
    <property type="gene ID" value="OPUNC01G07560"/>
</dbReference>
<protein>
    <submittedName>
        <fullName evidence="2">Uncharacterized protein</fullName>
    </submittedName>
</protein>
<proteinExistence type="predicted"/>
<evidence type="ECO:0000256" key="1">
    <source>
        <dbReference type="SAM" id="MobiDB-lite"/>
    </source>
</evidence>
<sequence length="77" mass="8270">MGNPRRVGVRCRPPARSSALRGTVDGERPRVEEAAAAADNAEGGMFVVTPATLRCCNATAILQILNWCRGHGEEESY</sequence>
<reference evidence="2" key="1">
    <citation type="submission" date="2015-04" db="UniProtKB">
        <authorList>
            <consortium name="EnsemblPlants"/>
        </authorList>
    </citation>
    <scope>IDENTIFICATION</scope>
</reference>